<dbReference type="GO" id="GO:0003677">
    <property type="term" value="F:DNA binding"/>
    <property type="evidence" value="ECO:0007669"/>
    <property type="project" value="UniProtKB-UniRule"/>
</dbReference>
<dbReference type="PANTHER" id="PTHR43479">
    <property type="entry name" value="ACREF/ENVCD OPERON REPRESSOR-RELATED"/>
    <property type="match status" value="1"/>
</dbReference>
<sequence>MSNITERALAQSLKKIMKTSPLNKITINDIVNDCGVSRRTFYYHFQDIYGLLEWLLITEVRAILNENRTYETWQKGFKQILVYLLKNKEIIFNTYNSIGREFLEVHLYDGVFKLIYNVVDELSKDITIKEIDKEYIVDFYKFAFVGLLLDWIKNNMSEDSEQLIDKLDKLIEGDLQRAILKFEK</sequence>
<dbReference type="InterPro" id="IPR009057">
    <property type="entry name" value="Homeodomain-like_sf"/>
</dbReference>
<dbReference type="PROSITE" id="PS50977">
    <property type="entry name" value="HTH_TETR_2"/>
    <property type="match status" value="1"/>
</dbReference>
<dbReference type="InterPro" id="IPR001647">
    <property type="entry name" value="HTH_TetR"/>
</dbReference>
<dbReference type="PANTHER" id="PTHR43479:SF7">
    <property type="entry name" value="TETR-FAMILY TRANSCRIPTIONAL REGULATOR"/>
    <property type="match status" value="1"/>
</dbReference>
<dbReference type="InterPro" id="IPR039532">
    <property type="entry name" value="TetR_C_Firmicutes"/>
</dbReference>
<feature type="domain" description="HTH tetR-type" evidence="3">
    <location>
        <begin position="3"/>
        <end position="63"/>
    </location>
</feature>
<name>A0AAU9E8W5_9FIRM</name>
<gene>
    <name evidence="4" type="ORF">HLPR_22090</name>
</gene>
<accession>A0AAU9E8W5</accession>
<keyword evidence="5" id="KW-1185">Reference proteome</keyword>
<proteinExistence type="predicted"/>
<reference evidence="4 5" key="1">
    <citation type="submission" date="2023-08" db="EMBL/GenBank/DDBJ databases">
        <title>Helicovermis profunda gen. nov., sp. nov., a novel mesophilic, fermentative bacterium within the Bacillota from a deep-sea hydrothermal vent chimney.</title>
        <authorList>
            <person name="Miyazaki U."/>
            <person name="Mizutani D."/>
            <person name="Hashimoto Y."/>
            <person name="Tame A."/>
            <person name="Sawayama S."/>
            <person name="Miyazaki J."/>
            <person name="Takai K."/>
            <person name="Nakagawa S."/>
        </authorList>
    </citation>
    <scope>NUCLEOTIDE SEQUENCE [LARGE SCALE GENOMIC DNA]</scope>
    <source>
        <strain evidence="4 5">S502</strain>
    </source>
</reference>
<dbReference type="Proteomes" id="UP001321786">
    <property type="component" value="Chromosome"/>
</dbReference>
<protein>
    <submittedName>
        <fullName evidence="4">TetR/AcrR family transcriptional regulator</fullName>
    </submittedName>
</protein>
<evidence type="ECO:0000313" key="5">
    <source>
        <dbReference type="Proteomes" id="UP001321786"/>
    </source>
</evidence>
<dbReference type="InterPro" id="IPR050624">
    <property type="entry name" value="HTH-type_Tx_Regulator"/>
</dbReference>
<dbReference type="KEGG" id="hprf:HLPR_22090"/>
<dbReference type="EMBL" id="AP028654">
    <property type="protein sequence ID" value="BEP29878.1"/>
    <property type="molecule type" value="Genomic_DNA"/>
</dbReference>
<dbReference type="AlphaFoldDB" id="A0AAU9E8W5"/>
<dbReference type="Gene3D" id="1.10.357.10">
    <property type="entry name" value="Tetracycline Repressor, domain 2"/>
    <property type="match status" value="1"/>
</dbReference>
<keyword evidence="1 2" id="KW-0238">DNA-binding</keyword>
<evidence type="ECO:0000256" key="1">
    <source>
        <dbReference type="ARBA" id="ARBA00023125"/>
    </source>
</evidence>
<feature type="DNA-binding region" description="H-T-H motif" evidence="2">
    <location>
        <begin position="26"/>
        <end position="45"/>
    </location>
</feature>
<dbReference type="SUPFAM" id="SSF46689">
    <property type="entry name" value="Homeodomain-like"/>
    <property type="match status" value="1"/>
</dbReference>
<evidence type="ECO:0000313" key="4">
    <source>
        <dbReference type="EMBL" id="BEP29878.1"/>
    </source>
</evidence>
<dbReference type="Pfam" id="PF14278">
    <property type="entry name" value="TetR_C_8"/>
    <property type="match status" value="1"/>
</dbReference>
<evidence type="ECO:0000256" key="2">
    <source>
        <dbReference type="PROSITE-ProRule" id="PRU00335"/>
    </source>
</evidence>
<dbReference type="Pfam" id="PF00440">
    <property type="entry name" value="TetR_N"/>
    <property type="match status" value="1"/>
</dbReference>
<organism evidence="4 5">
    <name type="scientific">Helicovermis profundi</name>
    <dbReference type="NCBI Taxonomy" id="3065157"/>
    <lineage>
        <taxon>Bacteria</taxon>
        <taxon>Bacillati</taxon>
        <taxon>Bacillota</taxon>
        <taxon>Clostridia</taxon>
        <taxon>Helicovermis</taxon>
    </lineage>
</organism>
<evidence type="ECO:0000259" key="3">
    <source>
        <dbReference type="PROSITE" id="PS50977"/>
    </source>
</evidence>